<dbReference type="GO" id="GO:0005643">
    <property type="term" value="C:nuclear pore"/>
    <property type="evidence" value="ECO:0007669"/>
    <property type="project" value="TreeGrafter"/>
</dbReference>
<proteinExistence type="predicted"/>
<sequence>HFTEDEFKALQIQVREMNLLRESNVQLREENKHNFEKCQKLRQFTHTSKVEIENLQNLLGERQNEVAACFLKTVSHSDLGNKPLPISFLGSGLVFLLRSGLPYLSSSGLAE</sequence>
<name>A0A699R291_TANCI</name>
<reference evidence="1" key="1">
    <citation type="journal article" date="2019" name="Sci. Rep.">
        <title>Draft genome of Tanacetum cinerariifolium, the natural source of mosquito coil.</title>
        <authorList>
            <person name="Yamashiro T."/>
            <person name="Shiraishi A."/>
            <person name="Satake H."/>
            <person name="Nakayama K."/>
        </authorList>
    </citation>
    <scope>NUCLEOTIDE SEQUENCE</scope>
</reference>
<organism evidence="1">
    <name type="scientific">Tanacetum cinerariifolium</name>
    <name type="common">Dalmatian daisy</name>
    <name type="synonym">Chrysanthemum cinerariifolium</name>
    <dbReference type="NCBI Taxonomy" id="118510"/>
    <lineage>
        <taxon>Eukaryota</taxon>
        <taxon>Viridiplantae</taxon>
        <taxon>Streptophyta</taxon>
        <taxon>Embryophyta</taxon>
        <taxon>Tracheophyta</taxon>
        <taxon>Spermatophyta</taxon>
        <taxon>Magnoliopsida</taxon>
        <taxon>eudicotyledons</taxon>
        <taxon>Gunneridae</taxon>
        <taxon>Pentapetalae</taxon>
        <taxon>asterids</taxon>
        <taxon>campanulids</taxon>
        <taxon>Asterales</taxon>
        <taxon>Asteraceae</taxon>
        <taxon>Asteroideae</taxon>
        <taxon>Anthemideae</taxon>
        <taxon>Anthemidinae</taxon>
        <taxon>Tanacetum</taxon>
    </lineage>
</organism>
<dbReference type="PANTHER" id="PTHR18898:SF2">
    <property type="entry name" value="NUCLEOPROTEIN TPR"/>
    <property type="match status" value="1"/>
</dbReference>
<evidence type="ECO:0000313" key="1">
    <source>
        <dbReference type="EMBL" id="GFC79735.1"/>
    </source>
</evidence>
<accession>A0A699R291</accession>
<dbReference type="GO" id="GO:0017056">
    <property type="term" value="F:structural constituent of nuclear pore"/>
    <property type="evidence" value="ECO:0007669"/>
    <property type="project" value="TreeGrafter"/>
</dbReference>
<protein>
    <submittedName>
        <fullName evidence="1">Nuclear-pore anchor</fullName>
    </submittedName>
</protein>
<comment type="caution">
    <text evidence="1">The sequence shown here is derived from an EMBL/GenBank/DDBJ whole genome shotgun (WGS) entry which is preliminary data.</text>
</comment>
<dbReference type="GO" id="GO:0006406">
    <property type="term" value="P:mRNA export from nucleus"/>
    <property type="evidence" value="ECO:0007669"/>
    <property type="project" value="TreeGrafter"/>
</dbReference>
<dbReference type="EMBL" id="BKCJ011071798">
    <property type="protein sequence ID" value="GFC79735.1"/>
    <property type="molecule type" value="Genomic_DNA"/>
</dbReference>
<dbReference type="PANTHER" id="PTHR18898">
    <property type="entry name" value="NUCLEOPROTEIN TPR-RELATED"/>
    <property type="match status" value="1"/>
</dbReference>
<feature type="non-terminal residue" evidence="1">
    <location>
        <position position="1"/>
    </location>
</feature>
<gene>
    <name evidence="1" type="ORF">Tci_851705</name>
</gene>
<dbReference type="AlphaFoldDB" id="A0A699R291"/>